<evidence type="ECO:0000313" key="1">
    <source>
        <dbReference type="EMBL" id="EXY87637.1"/>
    </source>
</evidence>
<dbReference type="RefSeq" id="WP_004326780.1">
    <property type="nucleotide sequence ID" value="NZ_JGDB01000255.1"/>
</dbReference>
<gene>
    <name evidence="3" type="ORF">M125_4036</name>
    <name evidence="2" type="ORF">M125_4084</name>
    <name evidence="1" type="ORF">M125_5728</name>
</gene>
<dbReference type="EMBL" id="JGDB01000255">
    <property type="protein sequence ID" value="EXY89263.1"/>
    <property type="molecule type" value="Genomic_DNA"/>
</dbReference>
<dbReference type="EMBL" id="JGDB01000400">
    <property type="protein sequence ID" value="EXY87637.1"/>
    <property type="molecule type" value="Genomic_DNA"/>
</dbReference>
<dbReference type="PATRIC" id="fig|1339316.3.peg.3817"/>
<dbReference type="AlphaFoldDB" id="A0A015VTH9"/>
<reference evidence="3 4" key="1">
    <citation type="submission" date="2014-02" db="EMBL/GenBank/DDBJ databases">
        <authorList>
            <person name="Sears C."/>
            <person name="Carroll K."/>
            <person name="Sack B.R."/>
            <person name="Qadri F."/>
            <person name="Myers L.L."/>
            <person name="Chung G.-T."/>
            <person name="Escheverria P."/>
            <person name="Fraser C.M."/>
            <person name="Sadzewicz L."/>
            <person name="Shefchek K.A."/>
            <person name="Tallon L."/>
            <person name="Das S.P."/>
            <person name="Daugherty S."/>
            <person name="Mongodin E.F."/>
        </authorList>
    </citation>
    <scope>NUCLEOTIDE SEQUENCE [LARGE SCALE GENOMIC DNA]</scope>
    <source>
        <strain evidence="3">3998T</strain>
        <strain evidence="4">3998T(B)3</strain>
    </source>
</reference>
<dbReference type="GeneID" id="60060793"/>
<dbReference type="EMBL" id="JGDB01000256">
    <property type="protein sequence ID" value="EXY89243.1"/>
    <property type="molecule type" value="Genomic_DNA"/>
</dbReference>
<protein>
    <submittedName>
        <fullName evidence="3">Uncharacterized protein</fullName>
    </submittedName>
</protein>
<proteinExistence type="predicted"/>
<name>A0A015VTH9_BACFG</name>
<comment type="caution">
    <text evidence="3">The sequence shown here is derived from an EMBL/GenBank/DDBJ whole genome shotgun (WGS) entry which is preliminary data.</text>
</comment>
<evidence type="ECO:0000313" key="3">
    <source>
        <dbReference type="EMBL" id="EXY89263.1"/>
    </source>
</evidence>
<organism evidence="3 4">
    <name type="scientific">Bacteroides fragilis str. 3998T(B)3</name>
    <dbReference type="NCBI Taxonomy" id="1339316"/>
    <lineage>
        <taxon>Bacteria</taxon>
        <taxon>Pseudomonadati</taxon>
        <taxon>Bacteroidota</taxon>
        <taxon>Bacteroidia</taxon>
        <taxon>Bacteroidales</taxon>
        <taxon>Bacteroidaceae</taxon>
        <taxon>Bacteroides</taxon>
    </lineage>
</organism>
<accession>A0A015VTH9</accession>
<evidence type="ECO:0000313" key="2">
    <source>
        <dbReference type="EMBL" id="EXY89243.1"/>
    </source>
</evidence>
<evidence type="ECO:0000313" key="4">
    <source>
        <dbReference type="Proteomes" id="UP000020773"/>
    </source>
</evidence>
<sequence length="154" mass="17565">MEKILGGLVLVNGTDIWSTYGVFLVEDKRGGMDNLTAILTPSKTKTDTAVNIREEDGEKYSSVLTPRNEARDVTLHFALFGKTQAGWLKKYFEFINFLKKGRDGWLEISFPQLALTLRVKYTDCSKFQPLTYLWKEGVHAGKFKVKFREPVPVI</sequence>
<dbReference type="Proteomes" id="UP000020773">
    <property type="component" value="Unassembled WGS sequence"/>
</dbReference>